<reference evidence="6" key="1">
    <citation type="journal article" date="2017" name="Gigascience">
        <title>The genome draft of coconut (Cocos nucifera).</title>
        <authorList>
            <person name="Xiao Y."/>
            <person name="Xu P."/>
            <person name="Fan H."/>
            <person name="Baudouin L."/>
            <person name="Xia W."/>
            <person name="Bocs S."/>
            <person name="Xu J."/>
            <person name="Li Q."/>
            <person name="Guo A."/>
            <person name="Zhou L."/>
            <person name="Li J."/>
            <person name="Wu Y."/>
            <person name="Ma Z."/>
            <person name="Armero A."/>
            <person name="Issali A.E."/>
            <person name="Liu N."/>
            <person name="Peng M."/>
            <person name="Yang Y."/>
        </authorList>
    </citation>
    <scope>NUCLEOTIDE SEQUENCE</scope>
    <source>
        <tissue evidence="6">Spear leaf of Hainan Tall coconut</tissue>
    </source>
</reference>
<dbReference type="GO" id="GO:0003729">
    <property type="term" value="F:mRNA binding"/>
    <property type="evidence" value="ECO:0007669"/>
    <property type="project" value="TreeGrafter"/>
</dbReference>
<proteinExistence type="inferred from homology"/>
<evidence type="ECO:0000313" key="7">
    <source>
        <dbReference type="Proteomes" id="UP000797356"/>
    </source>
</evidence>
<dbReference type="InterPro" id="IPR011990">
    <property type="entry name" value="TPR-like_helical_dom_sf"/>
</dbReference>
<dbReference type="GO" id="GO:0045727">
    <property type="term" value="P:positive regulation of translation"/>
    <property type="evidence" value="ECO:0007669"/>
    <property type="project" value="TreeGrafter"/>
</dbReference>
<feature type="compositionally biased region" description="Low complexity" evidence="4">
    <location>
        <begin position="65"/>
        <end position="75"/>
    </location>
</feature>
<dbReference type="EMBL" id="CM017881">
    <property type="protein sequence ID" value="KAG1362066.1"/>
    <property type="molecule type" value="Genomic_DNA"/>
</dbReference>
<dbReference type="NCBIfam" id="TIGR00756">
    <property type="entry name" value="PPR"/>
    <property type="match status" value="7"/>
</dbReference>
<feature type="repeat" description="PPR" evidence="3">
    <location>
        <begin position="450"/>
        <end position="484"/>
    </location>
</feature>
<feature type="repeat" description="PPR" evidence="3">
    <location>
        <begin position="378"/>
        <end position="412"/>
    </location>
</feature>
<evidence type="ECO:0000313" key="6">
    <source>
        <dbReference type="EMBL" id="KAG1362066.1"/>
    </source>
</evidence>
<dbReference type="InterPro" id="IPR033443">
    <property type="entry name" value="PROP1-like_PPR_dom"/>
</dbReference>
<dbReference type="SMART" id="SM00463">
    <property type="entry name" value="SMR"/>
    <property type="match status" value="1"/>
</dbReference>
<feature type="region of interest" description="Disordered" evidence="4">
    <location>
        <begin position="48"/>
        <end position="80"/>
    </location>
</feature>
<keyword evidence="2" id="KW-0677">Repeat</keyword>
<feature type="repeat" description="PPR" evidence="3">
    <location>
        <begin position="273"/>
        <end position="307"/>
    </location>
</feature>
<evidence type="ECO:0000256" key="2">
    <source>
        <dbReference type="ARBA" id="ARBA00022737"/>
    </source>
</evidence>
<feature type="repeat" description="PPR" evidence="3">
    <location>
        <begin position="343"/>
        <end position="377"/>
    </location>
</feature>
<dbReference type="PANTHER" id="PTHR47447:SF3">
    <property type="entry name" value="OS03G0856100 PROTEIN"/>
    <property type="match status" value="1"/>
</dbReference>
<name>A0A8K0N853_COCNU</name>
<dbReference type="InterPro" id="IPR002625">
    <property type="entry name" value="Smr_dom"/>
</dbReference>
<gene>
    <name evidence="6" type="ORF">COCNU_10G002850</name>
</gene>
<organism evidence="6 7">
    <name type="scientific">Cocos nucifera</name>
    <name type="common">Coconut palm</name>
    <dbReference type="NCBI Taxonomy" id="13894"/>
    <lineage>
        <taxon>Eukaryota</taxon>
        <taxon>Viridiplantae</taxon>
        <taxon>Streptophyta</taxon>
        <taxon>Embryophyta</taxon>
        <taxon>Tracheophyta</taxon>
        <taxon>Spermatophyta</taxon>
        <taxon>Magnoliopsida</taxon>
        <taxon>Liliopsida</taxon>
        <taxon>Arecaceae</taxon>
        <taxon>Arecoideae</taxon>
        <taxon>Cocoseae</taxon>
        <taxon>Attaleinae</taxon>
        <taxon>Cocos</taxon>
    </lineage>
</organism>
<dbReference type="Gene3D" id="1.25.40.10">
    <property type="entry name" value="Tetratricopeptide repeat domain"/>
    <property type="match status" value="3"/>
</dbReference>
<comment type="caution">
    <text evidence="6">The sequence shown here is derived from an EMBL/GenBank/DDBJ whole genome shotgun (WGS) entry which is preliminary data.</text>
</comment>
<feature type="repeat" description="PPR" evidence="3">
    <location>
        <begin position="485"/>
        <end position="519"/>
    </location>
</feature>
<feature type="region of interest" description="Disordered" evidence="4">
    <location>
        <begin position="94"/>
        <end position="133"/>
    </location>
</feature>
<dbReference type="PROSITE" id="PS51375">
    <property type="entry name" value="PPR"/>
    <property type="match status" value="8"/>
</dbReference>
<evidence type="ECO:0000256" key="1">
    <source>
        <dbReference type="ARBA" id="ARBA00007626"/>
    </source>
</evidence>
<dbReference type="GO" id="GO:0042134">
    <property type="term" value="F:rRNA primary transcript binding"/>
    <property type="evidence" value="ECO:0007669"/>
    <property type="project" value="TreeGrafter"/>
</dbReference>
<comment type="similarity">
    <text evidence="1">Belongs to the PPR family. P subfamily.</text>
</comment>
<dbReference type="AlphaFoldDB" id="A0A8K0N853"/>
<sequence length="731" mass="81754">MVFSSAMALFGFPASASTCTPTFHLLDLQSPSSPRSFPLLLSKPSPRPTFLCHSSSAKPSPPTPSSAKTESTTPSLSDQLRPLSLTLLKDKDYASSTSHSLPPRPKPTWVNPTKPKPSVLSPHRHRRPPFSLNPDLRHLSLLSRSLRQAPDDPATFSAALTEAFPHPPSQENALFVLNSLRSWPKALQFFDWLKTHAGESPLDTILYNVTMKSLRAGRQHDLVERLAQEMIDRGVPLDNVTYSTIITSAKRCSRFDRAVEWFERMYRTGVIPDEVTYSAVLDVYAQLGKREEVMTLYERARAGGWTPDPVAFSVLAKMFGTAGDYDGIQYVLREMKSLAVKPDLVVYNTLLEAMGKAGKPGLARSLFDEMVSAGLSPNEKTLTALIKIYGKARWNRDALELWERMRSNKWPMDFILYNTLLSMCADLGLEEEAEKLFEDMKQPERGTRPDNWSYTAMINIYGSGGKAERALELLDEMSENGVEPNIMSYTCLIQCLGKAGRIGDAMRVFETSVERGVIPDDRLSGCLLSLVALCQEGEMEMVLTSLEKANPRLVELIKMLRKEEVSFDLVQEKFRGMLNDATVEARRPFCNCLIDVCRNHGFPSQRADELLYLGTIYRLYPNLYTKSSDEWSLNLRSLSFGAANTAFEEWIKSLSDSVEKKEVLPKSFSINTGAGTHRFSQGLASAFASRLEKLAAPFRRKEETSGNFVASREDFISWVRSGAPPAVFTAL</sequence>
<evidence type="ECO:0000259" key="5">
    <source>
        <dbReference type="SMART" id="SM00463"/>
    </source>
</evidence>
<feature type="repeat" description="PPR" evidence="3">
    <location>
        <begin position="308"/>
        <end position="342"/>
    </location>
</feature>
<protein>
    <submittedName>
        <fullName evidence="6">Pentatricopeptide repeat-containing protein, chloroplastic</fullName>
    </submittedName>
</protein>
<feature type="domain" description="Smr" evidence="5">
    <location>
        <begin position="630"/>
        <end position="713"/>
    </location>
</feature>
<feature type="repeat" description="PPR" evidence="3">
    <location>
        <begin position="238"/>
        <end position="272"/>
    </location>
</feature>
<evidence type="ECO:0000256" key="3">
    <source>
        <dbReference type="PROSITE-ProRule" id="PRU00708"/>
    </source>
</evidence>
<dbReference type="GO" id="GO:0009570">
    <property type="term" value="C:chloroplast stroma"/>
    <property type="evidence" value="ECO:0007669"/>
    <property type="project" value="TreeGrafter"/>
</dbReference>
<evidence type="ECO:0000256" key="4">
    <source>
        <dbReference type="SAM" id="MobiDB-lite"/>
    </source>
</evidence>
<dbReference type="Proteomes" id="UP000797356">
    <property type="component" value="Chromosome 10"/>
</dbReference>
<dbReference type="PANTHER" id="PTHR47447">
    <property type="entry name" value="OS03G0856100 PROTEIN"/>
    <property type="match status" value="1"/>
</dbReference>
<accession>A0A8K0N853</accession>
<reference evidence="6" key="2">
    <citation type="submission" date="2019-07" db="EMBL/GenBank/DDBJ databases">
        <authorList>
            <person name="Yang Y."/>
            <person name="Bocs S."/>
            <person name="Baudouin L."/>
        </authorList>
    </citation>
    <scope>NUCLEOTIDE SEQUENCE</scope>
    <source>
        <tissue evidence="6">Spear leaf of Hainan Tall coconut</tissue>
    </source>
</reference>
<feature type="repeat" description="PPR" evidence="3">
    <location>
        <begin position="413"/>
        <end position="443"/>
    </location>
</feature>
<keyword evidence="7" id="KW-1185">Reference proteome</keyword>
<dbReference type="OrthoDB" id="185373at2759"/>
<dbReference type="InterPro" id="IPR002885">
    <property type="entry name" value="PPR_rpt"/>
</dbReference>
<dbReference type="Pfam" id="PF13041">
    <property type="entry name" value="PPR_2"/>
    <property type="match status" value="1"/>
</dbReference>
<dbReference type="Pfam" id="PF13812">
    <property type="entry name" value="PPR_3"/>
    <property type="match status" value="1"/>
</dbReference>
<dbReference type="Pfam" id="PF17177">
    <property type="entry name" value="PPR_long"/>
    <property type="match status" value="1"/>
</dbReference>